<reference evidence="2" key="1">
    <citation type="submission" date="2016-04" db="EMBL/GenBank/DDBJ databases">
        <authorList>
            <person name="Nguyen H.D."/>
            <person name="Kesanakurti P."/>
            <person name="Cullis J."/>
            <person name="Levesque C.A."/>
            <person name="Hambleton S."/>
        </authorList>
    </citation>
    <scope>NUCLEOTIDE SEQUENCE</scope>
    <source>
        <strain evidence="2">DAOMC 238032</strain>
    </source>
</reference>
<gene>
    <name evidence="2" type="ORF">A4X03_0g2796</name>
</gene>
<dbReference type="InterPro" id="IPR037238">
    <property type="entry name" value="YbiA-like_sf"/>
</dbReference>
<protein>
    <recommendedName>
        <fullName evidence="1">NADAR domain-containing protein</fullName>
    </recommendedName>
</protein>
<comment type="caution">
    <text evidence="2">The sequence shown here is derived from an EMBL/GenBank/DDBJ whole genome shotgun (WGS) entry which is preliminary data.</text>
</comment>
<accession>A0A8T8TJG5</accession>
<evidence type="ECO:0000313" key="2">
    <source>
        <dbReference type="EMBL" id="KAE8261997.1"/>
    </source>
</evidence>
<reference evidence="2" key="2">
    <citation type="journal article" date="2019" name="IMA Fungus">
        <title>Genome sequencing and comparison of five Tilletia species to identify candidate genes for the detection of regulated species infecting wheat.</title>
        <authorList>
            <person name="Nguyen H.D.T."/>
            <person name="Sultana T."/>
            <person name="Kesanakurti P."/>
            <person name="Hambleton S."/>
        </authorList>
    </citation>
    <scope>NUCLEOTIDE SEQUENCE</scope>
    <source>
        <strain evidence="2">DAOMC 238032</strain>
    </source>
</reference>
<proteinExistence type="predicted"/>
<dbReference type="Proteomes" id="UP000077671">
    <property type="component" value="Unassembled WGS sequence"/>
</dbReference>
<feature type="domain" description="NADAR" evidence="1">
    <location>
        <begin position="44"/>
        <end position="175"/>
    </location>
</feature>
<evidence type="ECO:0000313" key="3">
    <source>
        <dbReference type="Proteomes" id="UP000077671"/>
    </source>
</evidence>
<dbReference type="EMBL" id="LWDD02000292">
    <property type="protein sequence ID" value="KAE8261997.1"/>
    <property type="molecule type" value="Genomic_DNA"/>
</dbReference>
<organism evidence="2 3">
    <name type="scientific">Tilletia caries</name>
    <name type="common">wheat bunt fungus</name>
    <dbReference type="NCBI Taxonomy" id="13290"/>
    <lineage>
        <taxon>Eukaryota</taxon>
        <taxon>Fungi</taxon>
        <taxon>Dikarya</taxon>
        <taxon>Basidiomycota</taxon>
        <taxon>Ustilaginomycotina</taxon>
        <taxon>Exobasidiomycetes</taxon>
        <taxon>Tilletiales</taxon>
        <taxon>Tilletiaceae</taxon>
        <taxon>Tilletia</taxon>
    </lineage>
</organism>
<evidence type="ECO:0000259" key="1">
    <source>
        <dbReference type="Pfam" id="PF08719"/>
    </source>
</evidence>
<dbReference type="Gene3D" id="1.10.357.40">
    <property type="entry name" value="YbiA-like"/>
    <property type="match status" value="1"/>
</dbReference>
<dbReference type="SUPFAM" id="SSF143990">
    <property type="entry name" value="YbiA-like"/>
    <property type="match status" value="1"/>
</dbReference>
<dbReference type="InterPro" id="IPR012816">
    <property type="entry name" value="NADAR"/>
</dbReference>
<dbReference type="AlphaFoldDB" id="A0A8T8TJG5"/>
<sequence length="356" mass="40647">MDAMEVVIKSELSSERSATPMEEPFVADPEAAETPAIHFGSQEHFFFLSNAFPSRITFGNHEFANAEAVFQAAKFREHPKLQQAMIEMKWPVDLVDRAQHWTRYVPEDWEEQCLAVMKEVQTLKYVQNDQLRARLLQTGDTELIYTSKDDKYFGRDQDGQGQNHLGQILMELRYRFNTLLETVCLSRCFKLSADRQQSRSAVWHTNNTSEQWYLPGDKRLQEVTVQPAIEDAPASEPAFLHNIVHGHEPWTLYILFQVRGRVTDDDNLWVNFSRDEGRRIRGEGYVSDSGRFSKESPLSSENLKATAKGDAEISIYGIHVDLPASDGDIKIHISSKSAEYPEQPNYTLSVKTAAAE</sequence>
<dbReference type="Pfam" id="PF08719">
    <property type="entry name" value="NADAR"/>
    <property type="match status" value="1"/>
</dbReference>
<name>A0A8T8TJG5_9BASI</name>
<dbReference type="CDD" id="cd15457">
    <property type="entry name" value="NADAR"/>
    <property type="match status" value="1"/>
</dbReference>